<dbReference type="Gene3D" id="1.10.510.10">
    <property type="entry name" value="Transferase(Phosphotransferase) domain 1"/>
    <property type="match status" value="1"/>
</dbReference>
<keyword evidence="4" id="KW-1185">Reference proteome</keyword>
<name>A0ABS5C166_9BACT</name>
<evidence type="ECO:0000313" key="4">
    <source>
        <dbReference type="Proteomes" id="UP000676565"/>
    </source>
</evidence>
<dbReference type="Proteomes" id="UP000676565">
    <property type="component" value="Unassembled WGS sequence"/>
</dbReference>
<feature type="region of interest" description="Disordered" evidence="2">
    <location>
        <begin position="1"/>
        <end position="20"/>
    </location>
</feature>
<feature type="coiled-coil region" evidence="1">
    <location>
        <begin position="787"/>
        <end position="821"/>
    </location>
</feature>
<dbReference type="RefSeq" id="WP_210660481.1">
    <property type="nucleotide sequence ID" value="NZ_JAGKQQ010000001.1"/>
</dbReference>
<sequence>MMAPLPNPAPGDRPDLPKVRLDARTGTGRAVSYYEIAGEEFLIGGAAGCDLRLAVPGAPPVVVQLTRGLDGVRIRRVTAAMPVLLNGAPIPAGTTYALQHADTIHVAGVVIAVQIPTQAVTEPAATYLSPKFASFDDVPLASPIDDEPEPSAPDFTAEYERLDARKRALDAEEADRRAAWEARDAELIRRRRDLDQYAEELEADRAIWHERRRAIEQELADRRAEEAAAREAELTRARDELLALRTQWTDECSKQRDELARQGEEFRTERDAFEAERTAFEPQRQALRDEQARTAAQVQELSRQRELFAADRDIFERANDTFEARRAAETDRLTSWETDLNVREQVVTHREELVRAARDEFEVERARFQDDLVRLERRMAAAEETDRDLAVRTQEVDARLEQLQRDAAEWEETVRLAASEQERLRAEAERLDRQKAELDTQTAALTERGGQLEAQQAVVAVFRAKLDRSRQDMEREAWQLAAARAREDESMAELRRRIQEAEEVRAALNAVQENADQERQRLDERDSLLTAGLEEIRVQKEALAVEAKRIQEREAELDTRSAEFAEQAGMLKGRMTQAVDLQSRLEADRVAVREREAALSQSEEARQALQEQLRRRAEDLNTRGKAIDDLARQLAAERASVNEARAALEVSRQAAEDELASRRLELDARTAGVERQAVDFADKELALARQVGRLKDVGAAVAAERKSLSAARATWEADRAAAMQADQTAREQLANFRTQVEADLEALRVQAPELDDQAKLALERLAGARDMLRGHLNELNEFARTSRTDLEAARVQIREESERLREKNEALDRAKDEHRLAVTAFRQQLIEWQGTVAEMRRLLSSSETRLDAKQAAATEAATAAADATQKLVEETDRLRREREEFTARRTEMERHLSDMREWYRKKLRELARGNAERGTRGAELEPEPTLPRLADTGDGTPVVASGDAFHNSGAVLEELEPGDRQLGELLRSSGLVDPDTLTALWEDATRQRRTLRQVLLASGAITLYQLALIEAGTLDALMLGRLRVIDRLRVSQKEAIYRVHDPKRTGEKSGGLYLLRHLSEAEMQDAVHPDEFRQRFSAARDAASPNLAGVVEVLEINGRPAVLQEWLTGLFSADWPAFAAHPGCWVRLATMAASALDAAHRVGLVHGRLTSDSFVLTSDGVLKVTGFGEPSWLIGPAGSEASEATSAADLRAFGQVAFGWSQLAGKKRVAKTKGFPESLWGVIRRLEADAEPPMADTVAAAQPYQSAAELLADLQRIARDTPFSDDAWEKLLKHVADNAPDAPASLKKAG</sequence>
<accession>A0ABS5C166</accession>
<evidence type="ECO:0000256" key="2">
    <source>
        <dbReference type="SAM" id="MobiDB-lite"/>
    </source>
</evidence>
<feature type="coiled-coil region" evidence="1">
    <location>
        <begin position="864"/>
        <end position="895"/>
    </location>
</feature>
<feature type="coiled-coil region" evidence="1">
    <location>
        <begin position="592"/>
        <end position="658"/>
    </location>
</feature>
<dbReference type="CDD" id="cd00060">
    <property type="entry name" value="FHA"/>
    <property type="match status" value="1"/>
</dbReference>
<feature type="coiled-coil region" evidence="1">
    <location>
        <begin position="198"/>
        <end position="304"/>
    </location>
</feature>
<evidence type="ECO:0008006" key="5">
    <source>
        <dbReference type="Google" id="ProtNLM"/>
    </source>
</evidence>
<comment type="caution">
    <text evidence="3">The sequence shown here is derived from an EMBL/GenBank/DDBJ whole genome shotgun (WGS) entry which is preliminary data.</text>
</comment>
<organism evidence="3 4">
    <name type="scientific">Gemmata palustris</name>
    <dbReference type="NCBI Taxonomy" id="2822762"/>
    <lineage>
        <taxon>Bacteria</taxon>
        <taxon>Pseudomonadati</taxon>
        <taxon>Planctomycetota</taxon>
        <taxon>Planctomycetia</taxon>
        <taxon>Gemmatales</taxon>
        <taxon>Gemmataceae</taxon>
        <taxon>Gemmata</taxon>
    </lineage>
</organism>
<feature type="coiled-coil region" evidence="1">
    <location>
        <begin position="484"/>
        <end position="553"/>
    </location>
</feature>
<protein>
    <recommendedName>
        <fullName evidence="5">Protein kinase domain-containing protein</fullName>
    </recommendedName>
</protein>
<feature type="coiled-coil region" evidence="1">
    <location>
        <begin position="358"/>
        <end position="448"/>
    </location>
</feature>
<dbReference type="InterPro" id="IPR011009">
    <property type="entry name" value="Kinase-like_dom_sf"/>
</dbReference>
<keyword evidence="1" id="KW-0175">Coiled coil</keyword>
<feature type="region of interest" description="Disordered" evidence="2">
    <location>
        <begin position="914"/>
        <end position="935"/>
    </location>
</feature>
<dbReference type="SUPFAM" id="SSF56112">
    <property type="entry name" value="Protein kinase-like (PK-like)"/>
    <property type="match status" value="1"/>
</dbReference>
<gene>
    <name evidence="3" type="ORF">J8F10_31120</name>
</gene>
<proteinExistence type="predicted"/>
<dbReference type="InterPro" id="IPR008984">
    <property type="entry name" value="SMAD_FHA_dom_sf"/>
</dbReference>
<dbReference type="SUPFAM" id="SSF49879">
    <property type="entry name" value="SMAD/FHA domain"/>
    <property type="match status" value="1"/>
</dbReference>
<dbReference type="EMBL" id="JAGKQQ010000001">
    <property type="protein sequence ID" value="MBP3959721.1"/>
    <property type="molecule type" value="Genomic_DNA"/>
</dbReference>
<feature type="compositionally biased region" description="Pro residues" evidence="2">
    <location>
        <begin position="1"/>
        <end position="11"/>
    </location>
</feature>
<evidence type="ECO:0000313" key="3">
    <source>
        <dbReference type="EMBL" id="MBP3959721.1"/>
    </source>
</evidence>
<evidence type="ECO:0000256" key="1">
    <source>
        <dbReference type="SAM" id="Coils"/>
    </source>
</evidence>
<feature type="compositionally biased region" description="Basic and acidic residues" evidence="2">
    <location>
        <begin position="914"/>
        <end position="923"/>
    </location>
</feature>
<reference evidence="3 4" key="1">
    <citation type="submission" date="2021-04" db="EMBL/GenBank/DDBJ databases">
        <authorList>
            <person name="Ivanova A."/>
        </authorList>
    </citation>
    <scope>NUCLEOTIDE SEQUENCE [LARGE SCALE GENOMIC DNA]</scope>
    <source>
        <strain evidence="3 4">G18</strain>
    </source>
</reference>